<dbReference type="OrthoDB" id="10067281at2759"/>
<reference evidence="2 3" key="1">
    <citation type="submission" date="2020-06" db="EMBL/GenBank/DDBJ databases">
        <authorList>
            <person name="Li R."/>
            <person name="Bekaert M."/>
        </authorList>
    </citation>
    <scope>NUCLEOTIDE SEQUENCE [LARGE SCALE GENOMIC DNA]</scope>
    <source>
        <strain evidence="3">wild</strain>
    </source>
</reference>
<dbReference type="AlphaFoldDB" id="A0A6J8DKT9"/>
<evidence type="ECO:0000313" key="2">
    <source>
        <dbReference type="EMBL" id="CAC5408746.1"/>
    </source>
</evidence>
<evidence type="ECO:0000313" key="3">
    <source>
        <dbReference type="Proteomes" id="UP000507470"/>
    </source>
</evidence>
<evidence type="ECO:0000259" key="1">
    <source>
        <dbReference type="Pfam" id="PF24764"/>
    </source>
</evidence>
<protein>
    <recommendedName>
        <fullName evidence="1">Integrase core domain-containing protein</fullName>
    </recommendedName>
</protein>
<organism evidence="2 3">
    <name type="scientific">Mytilus coruscus</name>
    <name type="common">Sea mussel</name>
    <dbReference type="NCBI Taxonomy" id="42192"/>
    <lineage>
        <taxon>Eukaryota</taxon>
        <taxon>Metazoa</taxon>
        <taxon>Spiralia</taxon>
        <taxon>Lophotrochozoa</taxon>
        <taxon>Mollusca</taxon>
        <taxon>Bivalvia</taxon>
        <taxon>Autobranchia</taxon>
        <taxon>Pteriomorphia</taxon>
        <taxon>Mytilida</taxon>
        <taxon>Mytiloidea</taxon>
        <taxon>Mytilidae</taxon>
        <taxon>Mytilinae</taxon>
        <taxon>Mytilus</taxon>
    </lineage>
</organism>
<accession>A0A6J8DKT9</accession>
<dbReference type="Pfam" id="PF24764">
    <property type="entry name" value="rva_4"/>
    <property type="match status" value="1"/>
</dbReference>
<sequence>MTLVSIDGYIIFLHCGATNTASSVLEQSVKACATFGVPSRERSDHGTFNGKSTCIDATNTDRLCGFVNDESRLSYHCNAKMKMVRRTSQVILYGHGDERSQMEWQSAKENVRSLNENADETTFENVNQKTKIILLLYTVFHMELMRRNEKKTNQNTMQCRA</sequence>
<dbReference type="Proteomes" id="UP000507470">
    <property type="component" value="Unassembled WGS sequence"/>
</dbReference>
<dbReference type="InterPro" id="IPR058913">
    <property type="entry name" value="Integrase_dom_put"/>
</dbReference>
<proteinExistence type="predicted"/>
<keyword evidence="3" id="KW-1185">Reference proteome</keyword>
<feature type="domain" description="Integrase core" evidence="1">
    <location>
        <begin position="6"/>
        <end position="51"/>
    </location>
</feature>
<gene>
    <name evidence="2" type="ORF">MCOR_42115</name>
</gene>
<dbReference type="EMBL" id="CACVKT020007597">
    <property type="protein sequence ID" value="CAC5408746.1"/>
    <property type="molecule type" value="Genomic_DNA"/>
</dbReference>
<name>A0A6J8DKT9_MYTCO</name>